<keyword evidence="11" id="KW-1185">Reference proteome</keyword>
<keyword evidence="5 8" id="KW-0472">Membrane</keyword>
<evidence type="ECO:0000256" key="6">
    <source>
        <dbReference type="PROSITE-ProRule" id="PRU00192"/>
    </source>
</evidence>
<feature type="region of interest" description="Disordered" evidence="7">
    <location>
        <begin position="62"/>
        <end position="98"/>
    </location>
</feature>
<evidence type="ECO:0000256" key="7">
    <source>
        <dbReference type="SAM" id="MobiDB-lite"/>
    </source>
</evidence>
<dbReference type="PANTHER" id="PTHR15549">
    <property type="entry name" value="PAIRED IMMUNOGLOBULIN-LIKE TYPE 2 RECEPTOR"/>
    <property type="match status" value="1"/>
</dbReference>
<evidence type="ECO:0000313" key="11">
    <source>
        <dbReference type="Proteomes" id="UP001303760"/>
    </source>
</evidence>
<proteinExistence type="predicted"/>
<dbReference type="GO" id="GO:0071944">
    <property type="term" value="C:cell periphery"/>
    <property type="evidence" value="ECO:0007669"/>
    <property type="project" value="UniProtKB-ARBA"/>
</dbReference>
<evidence type="ECO:0000259" key="9">
    <source>
        <dbReference type="PROSITE" id="PS50002"/>
    </source>
</evidence>
<dbReference type="Gene3D" id="2.30.30.40">
    <property type="entry name" value="SH3 Domains"/>
    <property type="match status" value="1"/>
</dbReference>
<sequence length="490" mass="51305">MEAGERWHTVRHKIGIPLKGGLPRMNPARRSIDSTLPPEVLPTEVVAPTETSMSIDSTLALAPTSTTSSTSTVHTVPPNPITATAPKPTVTADPSENDSEGMSVAAKAGIVIGVLGGILVVFVLVYLVISARRKKLERRRQQIEDDEKINGPFADSAAIPPPPPSKAPRLSLRPMSKLLPSFNGQSHAERRDSRGIALTLNPVSNTSLSPLTRPPGGSAWERPTHRSAMTSPSGDNYRPGTSGSLYPSNPFHDNQRIPDEPVSPISSLSSYSHGGVGVATTTDSIPEPVSPIGGDDDDHGIGFASSNGPAGSHLTRNASVRKDIPKPLDLTKPPSPPYAVPPSPAGTEYSMHSISPGQFPAPTPSAAAIAAAGGPVHSTVHRVQLDFEPTLEDEMELRAGQLVRLLHEYDDGWALCIRLDRSEQGVVPRTCLSTRPLKPRPAQGANGRVGPPVIPSFPAAGGGGRGGRGPSPSGFRSGGADMSPAPGQAY</sequence>
<evidence type="ECO:0000256" key="5">
    <source>
        <dbReference type="ARBA" id="ARBA00023136"/>
    </source>
</evidence>
<dbReference type="InterPro" id="IPR036028">
    <property type="entry name" value="SH3-like_dom_sf"/>
</dbReference>
<feature type="compositionally biased region" description="Polar residues" evidence="7">
    <location>
        <begin position="201"/>
        <end position="210"/>
    </location>
</feature>
<reference evidence="10" key="1">
    <citation type="journal article" date="2023" name="Mol. Phylogenet. Evol.">
        <title>Genome-scale phylogeny and comparative genomics of the fungal order Sordariales.</title>
        <authorList>
            <person name="Hensen N."/>
            <person name="Bonometti L."/>
            <person name="Westerberg I."/>
            <person name="Brannstrom I.O."/>
            <person name="Guillou S."/>
            <person name="Cros-Aarteil S."/>
            <person name="Calhoun S."/>
            <person name="Haridas S."/>
            <person name="Kuo A."/>
            <person name="Mondo S."/>
            <person name="Pangilinan J."/>
            <person name="Riley R."/>
            <person name="LaButti K."/>
            <person name="Andreopoulos B."/>
            <person name="Lipzen A."/>
            <person name="Chen C."/>
            <person name="Yan M."/>
            <person name="Daum C."/>
            <person name="Ng V."/>
            <person name="Clum A."/>
            <person name="Steindorff A."/>
            <person name="Ohm R.A."/>
            <person name="Martin F."/>
            <person name="Silar P."/>
            <person name="Natvig D.O."/>
            <person name="Lalanne C."/>
            <person name="Gautier V."/>
            <person name="Ament-Velasquez S.L."/>
            <person name="Kruys A."/>
            <person name="Hutchinson M.I."/>
            <person name="Powell A.J."/>
            <person name="Barry K."/>
            <person name="Miller A.N."/>
            <person name="Grigoriev I.V."/>
            <person name="Debuchy R."/>
            <person name="Gladieux P."/>
            <person name="Hiltunen Thoren M."/>
            <person name="Johannesson H."/>
        </authorList>
    </citation>
    <scope>NUCLEOTIDE SEQUENCE</scope>
    <source>
        <strain evidence="10">CBS 532.94</strain>
    </source>
</reference>
<dbReference type="InterPro" id="IPR001452">
    <property type="entry name" value="SH3_domain"/>
</dbReference>
<evidence type="ECO:0000256" key="3">
    <source>
        <dbReference type="ARBA" id="ARBA00022692"/>
    </source>
</evidence>
<dbReference type="SMART" id="SM00326">
    <property type="entry name" value="SH3"/>
    <property type="match status" value="1"/>
</dbReference>
<dbReference type="InterPro" id="IPR051694">
    <property type="entry name" value="Immunoregulatory_rcpt-like"/>
</dbReference>
<feature type="region of interest" description="Disordered" evidence="7">
    <location>
        <begin position="137"/>
        <end position="171"/>
    </location>
</feature>
<feature type="compositionally biased region" description="Pro residues" evidence="7">
    <location>
        <begin position="333"/>
        <end position="344"/>
    </location>
</feature>
<comment type="caution">
    <text evidence="10">The sequence shown here is derived from an EMBL/GenBank/DDBJ whole genome shotgun (WGS) entry which is preliminary data.</text>
</comment>
<organism evidence="10 11">
    <name type="scientific">Achaetomium macrosporum</name>
    <dbReference type="NCBI Taxonomy" id="79813"/>
    <lineage>
        <taxon>Eukaryota</taxon>
        <taxon>Fungi</taxon>
        <taxon>Dikarya</taxon>
        <taxon>Ascomycota</taxon>
        <taxon>Pezizomycotina</taxon>
        <taxon>Sordariomycetes</taxon>
        <taxon>Sordariomycetidae</taxon>
        <taxon>Sordariales</taxon>
        <taxon>Chaetomiaceae</taxon>
        <taxon>Achaetomium</taxon>
    </lineage>
</organism>
<evidence type="ECO:0000256" key="4">
    <source>
        <dbReference type="ARBA" id="ARBA00022989"/>
    </source>
</evidence>
<feature type="compositionally biased region" description="Low complexity" evidence="7">
    <location>
        <begin position="62"/>
        <end position="76"/>
    </location>
</feature>
<accession>A0AAN7HD61</accession>
<gene>
    <name evidence="10" type="ORF">C8A03DRAFT_13166</name>
</gene>
<feature type="compositionally biased region" description="Gly residues" evidence="7">
    <location>
        <begin position="460"/>
        <end position="469"/>
    </location>
</feature>
<feature type="transmembrane region" description="Helical" evidence="8">
    <location>
        <begin position="108"/>
        <end position="129"/>
    </location>
</feature>
<dbReference type="EMBL" id="MU860038">
    <property type="protein sequence ID" value="KAK4240527.1"/>
    <property type="molecule type" value="Genomic_DNA"/>
</dbReference>
<keyword evidence="2 6" id="KW-0728">SH3 domain</keyword>
<dbReference type="SUPFAM" id="SSF50044">
    <property type="entry name" value="SH3-domain"/>
    <property type="match status" value="1"/>
</dbReference>
<feature type="compositionally biased region" description="Polar residues" evidence="7">
    <location>
        <begin position="304"/>
        <end position="318"/>
    </location>
</feature>
<dbReference type="Proteomes" id="UP001303760">
    <property type="component" value="Unassembled WGS sequence"/>
</dbReference>
<feature type="compositionally biased region" description="Low complexity" evidence="7">
    <location>
        <begin position="470"/>
        <end position="480"/>
    </location>
</feature>
<evidence type="ECO:0000256" key="1">
    <source>
        <dbReference type="ARBA" id="ARBA00004167"/>
    </source>
</evidence>
<comment type="subcellular location">
    <subcellularLocation>
        <location evidence="1">Membrane</location>
        <topology evidence="1">Single-pass membrane protein</topology>
    </subcellularLocation>
</comment>
<keyword evidence="4 8" id="KW-1133">Transmembrane helix</keyword>
<dbReference type="Pfam" id="PF14604">
    <property type="entry name" value="SH3_9"/>
    <property type="match status" value="1"/>
</dbReference>
<feature type="region of interest" description="Disordered" evidence="7">
    <location>
        <begin position="432"/>
        <end position="490"/>
    </location>
</feature>
<keyword evidence="3 8" id="KW-0812">Transmembrane</keyword>
<feature type="region of interest" description="Disordered" evidence="7">
    <location>
        <begin position="199"/>
        <end position="348"/>
    </location>
</feature>
<reference evidence="10" key="2">
    <citation type="submission" date="2023-05" db="EMBL/GenBank/DDBJ databases">
        <authorList>
            <consortium name="Lawrence Berkeley National Laboratory"/>
            <person name="Steindorff A."/>
            <person name="Hensen N."/>
            <person name="Bonometti L."/>
            <person name="Westerberg I."/>
            <person name="Brannstrom I.O."/>
            <person name="Guillou S."/>
            <person name="Cros-Aarteil S."/>
            <person name="Calhoun S."/>
            <person name="Haridas S."/>
            <person name="Kuo A."/>
            <person name="Mondo S."/>
            <person name="Pangilinan J."/>
            <person name="Riley R."/>
            <person name="Labutti K."/>
            <person name="Andreopoulos B."/>
            <person name="Lipzen A."/>
            <person name="Chen C."/>
            <person name="Yanf M."/>
            <person name="Daum C."/>
            <person name="Ng V."/>
            <person name="Clum A."/>
            <person name="Ohm R."/>
            <person name="Martin F."/>
            <person name="Silar P."/>
            <person name="Natvig D."/>
            <person name="Lalanne C."/>
            <person name="Gautier V."/>
            <person name="Ament-Velasquez S.L."/>
            <person name="Kruys A."/>
            <person name="Hutchinson M.I."/>
            <person name="Powell A.J."/>
            <person name="Barry K."/>
            <person name="Miller A.N."/>
            <person name="Grigoriev I.V."/>
            <person name="Debuchy R."/>
            <person name="Gladieux P."/>
            <person name="Thoren M.H."/>
            <person name="Johannesson H."/>
        </authorList>
    </citation>
    <scope>NUCLEOTIDE SEQUENCE</scope>
    <source>
        <strain evidence="10">CBS 532.94</strain>
    </source>
</reference>
<dbReference type="PANTHER" id="PTHR15549:SF26">
    <property type="entry name" value="AXIAL BUDDING PATTERN PROTEIN 2-RELATED"/>
    <property type="match status" value="1"/>
</dbReference>
<dbReference type="PROSITE" id="PS50002">
    <property type="entry name" value="SH3"/>
    <property type="match status" value="1"/>
</dbReference>
<dbReference type="AlphaFoldDB" id="A0AAN7HD61"/>
<feature type="domain" description="SH3" evidence="9">
    <location>
        <begin position="376"/>
        <end position="437"/>
    </location>
</feature>
<evidence type="ECO:0000256" key="2">
    <source>
        <dbReference type="ARBA" id="ARBA00022443"/>
    </source>
</evidence>
<feature type="compositionally biased region" description="Low complexity" evidence="7">
    <location>
        <begin position="262"/>
        <end position="273"/>
    </location>
</feature>
<evidence type="ECO:0000313" key="10">
    <source>
        <dbReference type="EMBL" id="KAK4240527.1"/>
    </source>
</evidence>
<name>A0AAN7HD61_9PEZI</name>
<feature type="compositionally biased region" description="Polar residues" evidence="7">
    <location>
        <begin position="227"/>
        <end position="247"/>
    </location>
</feature>
<protein>
    <recommendedName>
        <fullName evidence="9">SH3 domain-containing protein</fullName>
    </recommendedName>
</protein>
<dbReference type="GO" id="GO:0016020">
    <property type="term" value="C:membrane"/>
    <property type="evidence" value="ECO:0007669"/>
    <property type="project" value="UniProtKB-SubCell"/>
</dbReference>
<evidence type="ECO:0000256" key="8">
    <source>
        <dbReference type="SAM" id="Phobius"/>
    </source>
</evidence>